<reference evidence="3" key="1">
    <citation type="submission" date="2016-10" db="EMBL/GenBank/DDBJ databases">
        <authorList>
            <person name="Varghese N."/>
            <person name="Submissions S."/>
        </authorList>
    </citation>
    <scope>NUCLEOTIDE SEQUENCE [LARGE SCALE GENOMIC DNA]</scope>
    <source>
        <strain evidence="3">CGMCC 4.6825</strain>
    </source>
</reference>
<dbReference type="AlphaFoldDB" id="A0A1H9PR26"/>
<protein>
    <submittedName>
        <fullName evidence="2">Uncharacterized protein</fullName>
    </submittedName>
</protein>
<sequence length="133" mass="14444">MTTQPEEPMHDIADSDPEAHRIAQPASTPEELRAALALIAPDALPTFDDERAAALRQSREQVSAAPMRRFAGQWAVYVAIERHPARAARLRALENRAAETDDIHEARELAAEIGRILDAACAEAGIDQEQGAA</sequence>
<evidence type="ECO:0000313" key="3">
    <source>
        <dbReference type="Proteomes" id="UP000182841"/>
    </source>
</evidence>
<feature type="region of interest" description="Disordered" evidence="1">
    <location>
        <begin position="1"/>
        <end position="27"/>
    </location>
</feature>
<organism evidence="2 3">
    <name type="scientific">Streptomyces qinglanensis</name>
    <dbReference type="NCBI Taxonomy" id="943816"/>
    <lineage>
        <taxon>Bacteria</taxon>
        <taxon>Bacillati</taxon>
        <taxon>Actinomycetota</taxon>
        <taxon>Actinomycetes</taxon>
        <taxon>Kitasatosporales</taxon>
        <taxon>Streptomycetaceae</taxon>
        <taxon>Streptomyces</taxon>
    </lineage>
</organism>
<dbReference type="RefSeq" id="WP_074998958.1">
    <property type="nucleotide sequence ID" value="NZ_FOGO01000002.1"/>
</dbReference>
<evidence type="ECO:0000313" key="2">
    <source>
        <dbReference type="EMBL" id="SER50647.1"/>
    </source>
</evidence>
<dbReference type="OrthoDB" id="4205600at2"/>
<proteinExistence type="predicted"/>
<evidence type="ECO:0000256" key="1">
    <source>
        <dbReference type="SAM" id="MobiDB-lite"/>
    </source>
</evidence>
<name>A0A1H9PR26_9ACTN</name>
<dbReference type="EMBL" id="FOGO01000002">
    <property type="protein sequence ID" value="SER50647.1"/>
    <property type="molecule type" value="Genomic_DNA"/>
</dbReference>
<keyword evidence="3" id="KW-1185">Reference proteome</keyword>
<accession>A0A1H9PR26</accession>
<dbReference type="Proteomes" id="UP000182841">
    <property type="component" value="Unassembled WGS sequence"/>
</dbReference>
<gene>
    <name evidence="2" type="ORF">SAMN05421870_102194</name>
</gene>
<feature type="compositionally biased region" description="Basic and acidic residues" evidence="1">
    <location>
        <begin position="7"/>
        <end position="21"/>
    </location>
</feature>